<dbReference type="EMBL" id="KB932204">
    <property type="protein sequence ID" value="KCV70678.1"/>
    <property type="molecule type" value="Genomic_DNA"/>
</dbReference>
<feature type="chain" id="PRO_5001566768" evidence="1">
    <location>
        <begin position="19"/>
        <end position="78"/>
    </location>
</feature>
<sequence>MLIRRTWFMFQMVPVAIAFSVLLNVGFSAVQHSTYWEHRRARVEQQQLEDFRKKVEQGTATPLFGDKGVIPPFMRRDG</sequence>
<dbReference type="AlphaFoldDB" id="A0A058Z9S1"/>
<evidence type="ECO:0000313" key="2">
    <source>
        <dbReference type="EMBL" id="KCV70678.1"/>
    </source>
</evidence>
<evidence type="ECO:0000256" key="1">
    <source>
        <dbReference type="SAM" id="SignalP"/>
    </source>
</evidence>
<protein>
    <submittedName>
        <fullName evidence="2">Uncharacterized protein</fullName>
    </submittedName>
</protein>
<evidence type="ECO:0000313" key="3">
    <source>
        <dbReference type="Proteomes" id="UP000030693"/>
    </source>
</evidence>
<keyword evidence="1" id="KW-0732">Signal</keyword>
<dbReference type="Proteomes" id="UP000030693">
    <property type="component" value="Unassembled WGS sequence"/>
</dbReference>
<proteinExistence type="predicted"/>
<gene>
    <name evidence="2" type="ORF">H696_03033</name>
</gene>
<dbReference type="RefSeq" id="XP_009495194.1">
    <property type="nucleotide sequence ID" value="XM_009496919.1"/>
</dbReference>
<organism evidence="2">
    <name type="scientific">Fonticula alba</name>
    <name type="common">Slime mold</name>
    <dbReference type="NCBI Taxonomy" id="691883"/>
    <lineage>
        <taxon>Eukaryota</taxon>
        <taxon>Rotosphaerida</taxon>
        <taxon>Fonticulaceae</taxon>
        <taxon>Fonticula</taxon>
    </lineage>
</organism>
<feature type="signal peptide" evidence="1">
    <location>
        <begin position="1"/>
        <end position="18"/>
    </location>
</feature>
<keyword evidence="3" id="KW-1185">Reference proteome</keyword>
<name>A0A058Z9S1_FONAL</name>
<dbReference type="GeneID" id="20527758"/>
<reference evidence="2" key="1">
    <citation type="submission" date="2013-04" db="EMBL/GenBank/DDBJ databases">
        <title>The Genome Sequence of Fonticula alba ATCC 38817.</title>
        <authorList>
            <consortium name="The Broad Institute Genomics Platform"/>
            <person name="Russ C."/>
            <person name="Cuomo C."/>
            <person name="Burger G."/>
            <person name="Gray M.W."/>
            <person name="Holland P.W.H."/>
            <person name="King N."/>
            <person name="Lang F.B.F."/>
            <person name="Roger A.J."/>
            <person name="Ruiz-Trillo I."/>
            <person name="Brown M."/>
            <person name="Walker B."/>
            <person name="Young S."/>
            <person name="Zeng Q."/>
            <person name="Gargeya S."/>
            <person name="Fitzgerald M."/>
            <person name="Haas B."/>
            <person name="Abouelleil A."/>
            <person name="Allen A.W."/>
            <person name="Alvarado L."/>
            <person name="Arachchi H.M."/>
            <person name="Berlin A.M."/>
            <person name="Chapman S.B."/>
            <person name="Gainer-Dewar J."/>
            <person name="Goldberg J."/>
            <person name="Griggs A."/>
            <person name="Gujja S."/>
            <person name="Hansen M."/>
            <person name="Howarth C."/>
            <person name="Imamovic A."/>
            <person name="Ireland A."/>
            <person name="Larimer J."/>
            <person name="McCowan C."/>
            <person name="Murphy C."/>
            <person name="Pearson M."/>
            <person name="Poon T.W."/>
            <person name="Priest M."/>
            <person name="Roberts A."/>
            <person name="Saif S."/>
            <person name="Shea T."/>
            <person name="Sisk P."/>
            <person name="Sykes S."/>
            <person name="Wortman J."/>
            <person name="Nusbaum C."/>
            <person name="Birren B."/>
        </authorList>
    </citation>
    <scope>NUCLEOTIDE SEQUENCE [LARGE SCALE GENOMIC DNA]</scope>
    <source>
        <strain evidence="2">ATCC 38817</strain>
    </source>
</reference>
<accession>A0A058Z9S1</accession>